<evidence type="ECO:0000256" key="1">
    <source>
        <dbReference type="SAM" id="Phobius"/>
    </source>
</evidence>
<comment type="caution">
    <text evidence="3">The sequence shown here is derived from an EMBL/GenBank/DDBJ whole genome shotgun (WGS) entry which is preliminary data.</text>
</comment>
<dbReference type="NCBIfam" id="TIGR02523">
    <property type="entry name" value="type_IV_pilV"/>
    <property type="match status" value="1"/>
</dbReference>
<gene>
    <name evidence="3" type="primary">pilV</name>
    <name evidence="3" type="ORF">C0039_16735</name>
</gene>
<evidence type="ECO:0000313" key="3">
    <source>
        <dbReference type="EMBL" id="PLW67552.1"/>
    </source>
</evidence>
<dbReference type="PROSITE" id="PS00409">
    <property type="entry name" value="PROKAR_NTER_METHYL"/>
    <property type="match status" value="1"/>
</dbReference>
<keyword evidence="1" id="KW-0812">Transmembrane</keyword>
<dbReference type="OrthoDB" id="5741561at2"/>
<dbReference type="InterPro" id="IPR054402">
    <property type="entry name" value="Tt1218-like_dom"/>
</dbReference>
<proteinExistence type="predicted"/>
<keyword evidence="4" id="KW-1185">Reference proteome</keyword>
<feature type="transmembrane region" description="Helical" evidence="1">
    <location>
        <begin position="21"/>
        <end position="48"/>
    </location>
</feature>
<dbReference type="EMBL" id="PKUS01000028">
    <property type="protein sequence ID" value="PLW67552.1"/>
    <property type="molecule type" value="Genomic_DNA"/>
</dbReference>
<dbReference type="Proteomes" id="UP000235005">
    <property type="component" value="Unassembled WGS sequence"/>
</dbReference>
<keyword evidence="1" id="KW-1133">Transmembrane helix</keyword>
<dbReference type="Pfam" id="PF22150">
    <property type="entry name" value="Tt1218-like"/>
    <property type="match status" value="1"/>
</dbReference>
<evidence type="ECO:0000313" key="4">
    <source>
        <dbReference type="Proteomes" id="UP000235005"/>
    </source>
</evidence>
<sequence>MPEAQMSAADMKRYPSRRQQHGVTLIEALIAGVILAIGILGVVSLLAISKVSQHETVQRTRAISLADDILERIRRNPAGVVTYRTGATGFENPLGNGSITSQPDPNCTSATCTPVQLATHDRWAWEQLLDGTSVTVTNGGTTTSTNIISGLRGCISFTADAGKTNTGIVSVTLQWQGLRDTIDAVGAGGTVCGGAAANTDRTRRQVVMNSYLIDETEI</sequence>
<name>A0A2N5WZ89_9GAMM</name>
<dbReference type="InterPro" id="IPR013362">
    <property type="entry name" value="Pilus_4_PilV"/>
</dbReference>
<organism evidence="3 4">
    <name type="scientific">Pseudohalioglobus lutimaris</name>
    <dbReference type="NCBI Taxonomy" id="1737061"/>
    <lineage>
        <taxon>Bacteria</taxon>
        <taxon>Pseudomonadati</taxon>
        <taxon>Pseudomonadota</taxon>
        <taxon>Gammaproteobacteria</taxon>
        <taxon>Cellvibrionales</taxon>
        <taxon>Halieaceae</taxon>
        <taxon>Pseudohalioglobus</taxon>
    </lineage>
</organism>
<protein>
    <submittedName>
        <fullName evidence="3">Type IV pilus modification protein PilV</fullName>
    </submittedName>
</protein>
<reference evidence="3 4" key="1">
    <citation type="submission" date="2018-01" db="EMBL/GenBank/DDBJ databases">
        <title>The draft genome sequence of Halioglobus lutimaris HF004.</title>
        <authorList>
            <person name="Du Z.-J."/>
            <person name="Shi M.-J."/>
        </authorList>
    </citation>
    <scope>NUCLEOTIDE SEQUENCE [LARGE SCALE GENOMIC DNA]</scope>
    <source>
        <strain evidence="3 4">HF004</strain>
    </source>
</reference>
<dbReference type="Pfam" id="PF07963">
    <property type="entry name" value="N_methyl"/>
    <property type="match status" value="1"/>
</dbReference>
<keyword evidence="1" id="KW-0472">Membrane</keyword>
<feature type="domain" description="Type IV pilin Tt1218-like" evidence="2">
    <location>
        <begin position="52"/>
        <end position="123"/>
    </location>
</feature>
<dbReference type="AlphaFoldDB" id="A0A2N5WZ89"/>
<accession>A0A2N5WZ89</accession>
<dbReference type="InterPro" id="IPR012902">
    <property type="entry name" value="N_methyl_site"/>
</dbReference>
<evidence type="ECO:0000259" key="2">
    <source>
        <dbReference type="Pfam" id="PF22150"/>
    </source>
</evidence>